<dbReference type="PANTHER" id="PTHR42852">
    <property type="entry name" value="THIOL:DISULFIDE INTERCHANGE PROTEIN DSBE"/>
    <property type="match status" value="1"/>
</dbReference>
<dbReference type="InterPro" id="IPR036249">
    <property type="entry name" value="Thioredoxin-like_sf"/>
</dbReference>
<evidence type="ECO:0000256" key="2">
    <source>
        <dbReference type="ARBA" id="ARBA00022748"/>
    </source>
</evidence>
<keyword evidence="3" id="KW-0676">Redox-active center</keyword>
<dbReference type="PROSITE" id="PS00194">
    <property type="entry name" value="THIOREDOXIN_1"/>
    <property type="match status" value="1"/>
</dbReference>
<dbReference type="Proteomes" id="UP000009284">
    <property type="component" value="Chromosome"/>
</dbReference>
<dbReference type="GO" id="GO:0017004">
    <property type="term" value="P:cytochrome complex assembly"/>
    <property type="evidence" value="ECO:0007669"/>
    <property type="project" value="UniProtKB-KW"/>
</dbReference>
<reference key="1">
    <citation type="submission" date="2011-09" db="EMBL/GenBank/DDBJ databases">
        <title>Genomic characterization of the Taylorella genus.</title>
        <authorList>
            <person name="Hebert L."/>
            <person name="Moumen B."/>
            <person name="Pons N."/>
            <person name="Duquesne F."/>
            <person name="Breuil M.-F."/>
            <person name="Goux D."/>
            <person name="Batto J.-M."/>
            <person name="Renault P."/>
            <person name="Laugier C."/>
            <person name="Petry S."/>
        </authorList>
    </citation>
    <scope>NUCLEOTIDE SEQUENCE</scope>
    <source>
        <strain>MCE3</strain>
    </source>
</reference>
<proteinExistence type="predicted"/>
<evidence type="ECO:0000256" key="3">
    <source>
        <dbReference type="ARBA" id="ARBA00023284"/>
    </source>
</evidence>
<dbReference type="AlphaFoldDB" id="G4QDK3"/>
<dbReference type="InterPro" id="IPR050553">
    <property type="entry name" value="Thioredoxin_ResA/DsbE_sf"/>
</dbReference>
<reference evidence="6 7" key="2">
    <citation type="journal article" date="2012" name="PLoS ONE">
        <title>Genomic characterization of the taylorella genus.</title>
        <authorList>
            <person name="Hebert L."/>
            <person name="Moumen B."/>
            <person name="Pons N."/>
            <person name="Duquesne F."/>
            <person name="Breuil M.F."/>
            <person name="Goux D."/>
            <person name="Batto J.M."/>
            <person name="Laugier C."/>
            <person name="Renault P."/>
            <person name="Petry S."/>
        </authorList>
    </citation>
    <scope>NUCLEOTIDE SEQUENCE [LARGE SCALE GENOMIC DNA]</scope>
    <source>
        <strain evidence="6 7">MCE3</strain>
    </source>
</reference>
<dbReference type="CDD" id="cd02966">
    <property type="entry name" value="TlpA_like_family"/>
    <property type="match status" value="1"/>
</dbReference>
<dbReference type="SUPFAM" id="SSF52833">
    <property type="entry name" value="Thioredoxin-like"/>
    <property type="match status" value="1"/>
</dbReference>
<keyword evidence="2" id="KW-0201">Cytochrome c-type biogenesis</keyword>
<dbReference type="GO" id="GO:0030313">
    <property type="term" value="C:cell envelope"/>
    <property type="evidence" value="ECO:0007669"/>
    <property type="project" value="UniProtKB-SubCell"/>
</dbReference>
<evidence type="ECO:0000256" key="4">
    <source>
        <dbReference type="SAM" id="Phobius"/>
    </source>
</evidence>
<evidence type="ECO:0000313" key="7">
    <source>
        <dbReference type="Proteomes" id="UP000009284"/>
    </source>
</evidence>
<dbReference type="KEGG" id="tas:TASI_0231"/>
<dbReference type="eggNOG" id="COG0526">
    <property type="taxonomic scope" value="Bacteria"/>
</dbReference>
<dbReference type="InterPro" id="IPR017937">
    <property type="entry name" value="Thioredoxin_CS"/>
</dbReference>
<keyword evidence="4" id="KW-0812">Transmembrane</keyword>
<sequence length="167" mass="19148">MQKMVLPIITAIVLIAAGFYFLNRSSSNPLEDLKYELISEKKLSHEDLKGKVTLVEFWATTCTTCVANMPDVIKYYEKYKPQGFDIMAVAMKYDDLGAIKNFVNEWKLPFNVAYDLDGSLAKAYRNVRFTPVMFLLDRKGEIVKSFAGKYNSEDFLKTLENTLKQQS</sequence>
<keyword evidence="4" id="KW-1133">Transmembrane helix</keyword>
<evidence type="ECO:0000259" key="5">
    <source>
        <dbReference type="PROSITE" id="PS51352"/>
    </source>
</evidence>
<feature type="transmembrane region" description="Helical" evidence="4">
    <location>
        <begin position="6"/>
        <end position="22"/>
    </location>
</feature>
<keyword evidence="4" id="KW-0472">Membrane</keyword>
<dbReference type="InterPro" id="IPR013740">
    <property type="entry name" value="Redoxin"/>
</dbReference>
<evidence type="ECO:0000313" key="6">
    <source>
        <dbReference type="EMBL" id="AEP36020.1"/>
    </source>
</evidence>
<dbReference type="STRING" id="1008459.TASI_0231"/>
<organism evidence="6 7">
    <name type="scientific">Taylorella asinigenitalis (strain MCE3)</name>
    <dbReference type="NCBI Taxonomy" id="1008459"/>
    <lineage>
        <taxon>Bacteria</taxon>
        <taxon>Pseudomonadati</taxon>
        <taxon>Pseudomonadota</taxon>
        <taxon>Betaproteobacteria</taxon>
        <taxon>Burkholderiales</taxon>
        <taxon>Alcaligenaceae</taxon>
        <taxon>Taylorella</taxon>
    </lineage>
</organism>
<comment type="subcellular location">
    <subcellularLocation>
        <location evidence="1">Cell envelope</location>
    </subcellularLocation>
</comment>
<dbReference type="Gene3D" id="3.40.30.10">
    <property type="entry name" value="Glutaredoxin"/>
    <property type="match status" value="1"/>
</dbReference>
<evidence type="ECO:0000256" key="1">
    <source>
        <dbReference type="ARBA" id="ARBA00004196"/>
    </source>
</evidence>
<dbReference type="OrthoDB" id="9811352at2"/>
<dbReference type="PROSITE" id="PS51352">
    <property type="entry name" value="THIOREDOXIN_2"/>
    <property type="match status" value="1"/>
</dbReference>
<protein>
    <submittedName>
        <fullName evidence="6">Thiol:disulfide interchange protein tlpA</fullName>
    </submittedName>
</protein>
<gene>
    <name evidence="6" type="ordered locus">TASI_0231</name>
</gene>
<dbReference type="GO" id="GO:0015036">
    <property type="term" value="F:disulfide oxidoreductase activity"/>
    <property type="evidence" value="ECO:0007669"/>
    <property type="project" value="UniProtKB-ARBA"/>
</dbReference>
<dbReference type="Pfam" id="PF08534">
    <property type="entry name" value="Redoxin"/>
    <property type="match status" value="1"/>
</dbReference>
<accession>G4QDK3</accession>
<keyword evidence="7" id="KW-1185">Reference proteome</keyword>
<dbReference type="EMBL" id="CP003059">
    <property type="protein sequence ID" value="AEP36020.1"/>
    <property type="molecule type" value="Genomic_DNA"/>
</dbReference>
<dbReference type="InterPro" id="IPR013766">
    <property type="entry name" value="Thioredoxin_domain"/>
</dbReference>
<name>G4QDK3_TAYAM</name>
<dbReference type="PANTHER" id="PTHR42852:SF18">
    <property type="entry name" value="CHROMOSOME UNDETERMINED SCAFFOLD_47, WHOLE GENOME SHOTGUN SEQUENCE"/>
    <property type="match status" value="1"/>
</dbReference>
<dbReference type="HOGENOM" id="CLU_042529_11_2_4"/>
<dbReference type="RefSeq" id="WP_014110918.1">
    <property type="nucleotide sequence ID" value="NC_016043.1"/>
</dbReference>
<feature type="domain" description="Thioredoxin" evidence="5">
    <location>
        <begin position="10"/>
        <end position="164"/>
    </location>
</feature>